<evidence type="ECO:0000313" key="3">
    <source>
        <dbReference type="Proteomes" id="UP000004578"/>
    </source>
</evidence>
<dbReference type="Gene3D" id="1.10.287.1060">
    <property type="entry name" value="ESAT-6-like"/>
    <property type="match status" value="1"/>
</dbReference>
<dbReference type="AlphaFoldDB" id="J0MWB0"/>
<organism evidence="2 3">
    <name type="scientific">Schaalia georgiae F0490</name>
    <dbReference type="NCBI Taxonomy" id="1125717"/>
    <lineage>
        <taxon>Bacteria</taxon>
        <taxon>Bacillati</taxon>
        <taxon>Actinomycetota</taxon>
        <taxon>Actinomycetes</taxon>
        <taxon>Actinomycetales</taxon>
        <taxon>Actinomycetaceae</taxon>
        <taxon>Schaalia</taxon>
    </lineage>
</organism>
<reference evidence="2 3" key="1">
    <citation type="submission" date="2012-05" db="EMBL/GenBank/DDBJ databases">
        <authorList>
            <person name="Harkins D.M."/>
            <person name="Madupu R."/>
            <person name="Durkin A.S."/>
            <person name="Torralba M."/>
            <person name="Methe B."/>
            <person name="Sutton G.G."/>
            <person name="Nelson K.E."/>
        </authorList>
    </citation>
    <scope>NUCLEOTIDE SEQUENCE [LARGE SCALE GENOMIC DNA]</scope>
    <source>
        <strain evidence="2 3">F0490</strain>
    </source>
</reference>
<dbReference type="RefSeq" id="WP_005872540.1">
    <property type="nucleotide sequence ID" value="NZ_AKFS01000295.1"/>
</dbReference>
<dbReference type="Proteomes" id="UP000004578">
    <property type="component" value="Unassembled WGS sequence"/>
</dbReference>
<sequence>MSDGVKVQFAHLGQAGADIKTGSHDIEQILSDMDVELQKVTWEGEAQAAYLEAKRKWTEGMAELQRILGEVGNGVDSAVQKYQSMEQHVAQSWM</sequence>
<dbReference type="PATRIC" id="fig|1125717.3.peg.1808"/>
<dbReference type="InterPro" id="IPR036689">
    <property type="entry name" value="ESAT-6-like_sf"/>
</dbReference>
<proteinExistence type="inferred from homology"/>
<keyword evidence="3" id="KW-1185">Reference proteome</keyword>
<accession>J0MWB0</accession>
<dbReference type="EMBL" id="AKFS01000295">
    <property type="protein sequence ID" value="EJF36372.1"/>
    <property type="molecule type" value="Genomic_DNA"/>
</dbReference>
<dbReference type="SUPFAM" id="SSF140453">
    <property type="entry name" value="EsxAB dimer-like"/>
    <property type="match status" value="1"/>
</dbReference>
<dbReference type="InterPro" id="IPR010310">
    <property type="entry name" value="T7SS_ESAT-6-like"/>
</dbReference>
<evidence type="ECO:0000256" key="1">
    <source>
        <dbReference type="RuleBase" id="RU362001"/>
    </source>
</evidence>
<dbReference type="OrthoDB" id="4278078at2"/>
<gene>
    <name evidence="2" type="ORF">HMPREF1317_0020</name>
</gene>
<comment type="caution">
    <text evidence="2">The sequence shown here is derived from an EMBL/GenBank/DDBJ whole genome shotgun (WGS) entry which is preliminary data.</text>
</comment>
<dbReference type="Pfam" id="PF06013">
    <property type="entry name" value="WXG100"/>
    <property type="match status" value="1"/>
</dbReference>
<name>J0MWB0_9ACTO</name>
<comment type="similarity">
    <text evidence="1">Belongs to the WXG100 family.</text>
</comment>
<protein>
    <recommendedName>
        <fullName evidence="1">ESAT-6-like protein</fullName>
    </recommendedName>
</protein>
<dbReference type="NCBIfam" id="TIGR03930">
    <property type="entry name" value="WXG100_ESAT6"/>
    <property type="match status" value="1"/>
</dbReference>
<evidence type="ECO:0000313" key="2">
    <source>
        <dbReference type="EMBL" id="EJF36372.1"/>
    </source>
</evidence>